<dbReference type="InterPro" id="IPR016164">
    <property type="entry name" value="FAD-linked_Oxase-like_C"/>
</dbReference>
<accession>A0ABU8WZN5</accession>
<organism evidence="7 8">
    <name type="scientific">Variovorax robiniae</name>
    <dbReference type="NCBI Taxonomy" id="1836199"/>
    <lineage>
        <taxon>Bacteria</taxon>
        <taxon>Pseudomonadati</taxon>
        <taxon>Pseudomonadota</taxon>
        <taxon>Betaproteobacteria</taxon>
        <taxon>Burkholderiales</taxon>
        <taxon>Comamonadaceae</taxon>
        <taxon>Variovorax</taxon>
    </lineage>
</organism>
<dbReference type="InterPro" id="IPR016166">
    <property type="entry name" value="FAD-bd_PCMH"/>
</dbReference>
<keyword evidence="5" id="KW-0560">Oxidoreductase</keyword>
<evidence type="ECO:0000259" key="6">
    <source>
        <dbReference type="PROSITE" id="PS51387"/>
    </source>
</evidence>
<dbReference type="Gene3D" id="3.30.465.10">
    <property type="match status" value="1"/>
</dbReference>
<dbReference type="InterPro" id="IPR006094">
    <property type="entry name" value="Oxid_FAD_bind_N"/>
</dbReference>
<dbReference type="Pfam" id="PF01565">
    <property type="entry name" value="FAD_binding_4"/>
    <property type="match status" value="1"/>
</dbReference>
<dbReference type="InterPro" id="IPR036318">
    <property type="entry name" value="FAD-bd_PCMH-like_sf"/>
</dbReference>
<dbReference type="Pfam" id="PF08031">
    <property type="entry name" value="BBE"/>
    <property type="match status" value="1"/>
</dbReference>
<proteinExistence type="inferred from homology"/>
<comment type="caution">
    <text evidence="7">The sequence shown here is derived from an EMBL/GenBank/DDBJ whole genome shotgun (WGS) entry which is preliminary data.</text>
</comment>
<evidence type="ECO:0000256" key="2">
    <source>
        <dbReference type="ARBA" id="ARBA00005466"/>
    </source>
</evidence>
<reference evidence="7 8" key="1">
    <citation type="submission" date="2024-03" db="EMBL/GenBank/DDBJ databases">
        <title>Novel species of the genus Variovorax.</title>
        <authorList>
            <person name="Liu Q."/>
            <person name="Xin Y.-H."/>
        </authorList>
    </citation>
    <scope>NUCLEOTIDE SEQUENCE [LARGE SCALE GENOMIC DNA]</scope>
    <source>
        <strain evidence="7 8">KACC 18901</strain>
    </source>
</reference>
<dbReference type="PANTHER" id="PTHR42973">
    <property type="entry name" value="BINDING OXIDOREDUCTASE, PUTATIVE (AFU_ORTHOLOGUE AFUA_1G17690)-RELATED"/>
    <property type="match status" value="1"/>
</dbReference>
<evidence type="ECO:0000256" key="1">
    <source>
        <dbReference type="ARBA" id="ARBA00001974"/>
    </source>
</evidence>
<comment type="similarity">
    <text evidence="2">Belongs to the oxygen-dependent FAD-linked oxidoreductase family.</text>
</comment>
<dbReference type="SUPFAM" id="SSF56176">
    <property type="entry name" value="FAD-binding/transporter-associated domain-like"/>
    <property type="match status" value="1"/>
</dbReference>
<dbReference type="InterPro" id="IPR012951">
    <property type="entry name" value="BBE"/>
</dbReference>
<evidence type="ECO:0000256" key="3">
    <source>
        <dbReference type="ARBA" id="ARBA00022630"/>
    </source>
</evidence>
<dbReference type="InterPro" id="IPR050416">
    <property type="entry name" value="FAD-linked_Oxidoreductase"/>
</dbReference>
<evidence type="ECO:0000313" key="7">
    <source>
        <dbReference type="EMBL" id="MEJ8852966.1"/>
    </source>
</evidence>
<dbReference type="InterPro" id="IPR016167">
    <property type="entry name" value="FAD-bd_PCMH_sub1"/>
</dbReference>
<dbReference type="InterPro" id="IPR006093">
    <property type="entry name" value="Oxy_OxRdtase_FAD_BS"/>
</dbReference>
<keyword evidence="8" id="KW-1185">Reference proteome</keyword>
<dbReference type="PANTHER" id="PTHR42973:SF39">
    <property type="entry name" value="FAD-BINDING PCMH-TYPE DOMAIN-CONTAINING PROTEIN"/>
    <property type="match status" value="1"/>
</dbReference>
<dbReference type="Proteomes" id="UP001367030">
    <property type="component" value="Unassembled WGS sequence"/>
</dbReference>
<keyword evidence="3" id="KW-0285">Flavoprotein</keyword>
<evidence type="ECO:0000256" key="4">
    <source>
        <dbReference type="ARBA" id="ARBA00022827"/>
    </source>
</evidence>
<keyword evidence="4" id="KW-0274">FAD</keyword>
<dbReference type="SUPFAM" id="SSF55103">
    <property type="entry name" value="FAD-linked oxidases, C-terminal domain"/>
    <property type="match status" value="1"/>
</dbReference>
<comment type="cofactor">
    <cofactor evidence="1">
        <name>FAD</name>
        <dbReference type="ChEBI" id="CHEBI:57692"/>
    </cofactor>
</comment>
<dbReference type="PROSITE" id="PS00862">
    <property type="entry name" value="OX2_COVAL_FAD"/>
    <property type="match status" value="1"/>
</dbReference>
<dbReference type="EMBL" id="JBBKZS010000001">
    <property type="protein sequence ID" value="MEJ8852966.1"/>
    <property type="molecule type" value="Genomic_DNA"/>
</dbReference>
<protein>
    <submittedName>
        <fullName evidence="7">FAD-binding oxidoreductase</fullName>
    </submittedName>
</protein>
<name>A0ABU8WZN5_9BURK</name>
<dbReference type="Gene3D" id="3.30.43.10">
    <property type="entry name" value="Uridine Diphospho-n-acetylenolpyruvylglucosamine Reductase, domain 2"/>
    <property type="match status" value="1"/>
</dbReference>
<dbReference type="Gene3D" id="3.40.462.20">
    <property type="match status" value="1"/>
</dbReference>
<evidence type="ECO:0000256" key="5">
    <source>
        <dbReference type="ARBA" id="ARBA00023002"/>
    </source>
</evidence>
<gene>
    <name evidence="7" type="ORF">WKW79_00205</name>
</gene>
<feature type="domain" description="FAD-binding PCMH-type" evidence="6">
    <location>
        <begin position="51"/>
        <end position="221"/>
    </location>
</feature>
<evidence type="ECO:0000313" key="8">
    <source>
        <dbReference type="Proteomes" id="UP001367030"/>
    </source>
</evidence>
<sequence length="482" mass="51854">MQSLTYLTLDKDVRQVRQQDVDAFAAQVSGGVLTAVDAAYDEARKVWNGTVDRRPALIARCMNDSDVQAGVRFAAAHRMLMSVRGGGHHIAGNAVAEGGLMLDMSGMRAIEIDAAKRTARVGPGALLGDFDRAAQAHGLATPLGINSTTGVAGLTLGGGFGWLTRRHGMSIDNLLSATVVTADGALRVASATSQPDLFWALRGGGGNFGVVTSFEFQLHPVGPEVYSGLVVYPFSQARQVLRAWRDFTMNAPDELSVWAVLRKAPPLPFLPESVHGKEVVVLPLVYCGKVEDGERVAAPVLKFGDPVGVHVGPTPYAGFQTAFDPLLAAGGRNYWKSNNFSSLSDAALDTVISSTAFLPGPECEIFMAQLGGAMGRVKMTATAFAGRDARYIMNVHGRWSDPQDDDKVRAWARRAFEEAAPHATGSGYVNFLTEDEAERVSMSYGVNYARLQEIKQRFDPDNLFRMNLNIAPAAPPFRRVAI</sequence>
<dbReference type="PROSITE" id="PS51387">
    <property type="entry name" value="FAD_PCMH"/>
    <property type="match status" value="1"/>
</dbReference>
<dbReference type="RefSeq" id="WP_340333080.1">
    <property type="nucleotide sequence ID" value="NZ_JBBKZS010000001.1"/>
</dbReference>
<dbReference type="InterPro" id="IPR016169">
    <property type="entry name" value="FAD-bd_PCMH_sub2"/>
</dbReference>